<gene>
    <name evidence="1" type="ORF">J2W94_001733</name>
</gene>
<proteinExistence type="predicted"/>
<protein>
    <recommendedName>
        <fullName evidence="3">HK97 gp10 family phage protein</fullName>
    </recommendedName>
</protein>
<keyword evidence="2" id="KW-1185">Reference proteome</keyword>
<dbReference type="EMBL" id="JAVDTT010000002">
    <property type="protein sequence ID" value="MDR6841448.1"/>
    <property type="molecule type" value="Genomic_DNA"/>
</dbReference>
<accession>A0ABU1RRP4</accession>
<comment type="caution">
    <text evidence="1">The sequence shown here is derived from an EMBL/GenBank/DDBJ whole genome shotgun (WGS) entry which is preliminary data.</text>
</comment>
<evidence type="ECO:0000313" key="2">
    <source>
        <dbReference type="Proteomes" id="UP001254759"/>
    </source>
</evidence>
<sequence length="156" mass="17870">MNQKLKAGSVELEMAFIDWVKQNAYHPLEAIDHFMERSAYVRNAVDTVVEHARKKIAERTRQHLARLAEDKVFTAQFPMVYGCKNLDDKDMRYTVSLTIGETEAEWVGKVWADGEYLGEVHGSGSGPKANYMDLARMHIESHIRCAGQFKPRLRKS</sequence>
<dbReference type="Proteomes" id="UP001254759">
    <property type="component" value="Unassembled WGS sequence"/>
</dbReference>
<evidence type="ECO:0000313" key="1">
    <source>
        <dbReference type="EMBL" id="MDR6841448.1"/>
    </source>
</evidence>
<reference evidence="1 2" key="1">
    <citation type="submission" date="2023-07" db="EMBL/GenBank/DDBJ databases">
        <title>Sorghum-associated microbial communities from plants grown in Nebraska, USA.</title>
        <authorList>
            <person name="Schachtman D."/>
        </authorList>
    </citation>
    <scope>NUCLEOTIDE SEQUENCE [LARGE SCALE GENOMIC DNA]</scope>
    <source>
        <strain evidence="1 2">BE107</strain>
    </source>
</reference>
<organism evidence="1 2">
    <name type="scientific">Pseudoxanthomonas sacheonensis</name>
    <dbReference type="NCBI Taxonomy" id="443615"/>
    <lineage>
        <taxon>Bacteria</taxon>
        <taxon>Pseudomonadati</taxon>
        <taxon>Pseudomonadota</taxon>
        <taxon>Gammaproteobacteria</taxon>
        <taxon>Lysobacterales</taxon>
        <taxon>Lysobacteraceae</taxon>
        <taxon>Pseudoxanthomonas</taxon>
    </lineage>
</organism>
<name>A0ABU1RRP4_9GAMM</name>
<dbReference type="RefSeq" id="WP_310092231.1">
    <property type="nucleotide sequence ID" value="NZ_JAVDTT010000002.1"/>
</dbReference>
<evidence type="ECO:0008006" key="3">
    <source>
        <dbReference type="Google" id="ProtNLM"/>
    </source>
</evidence>